<evidence type="ECO:0000256" key="1">
    <source>
        <dbReference type="SAM" id="Phobius"/>
    </source>
</evidence>
<proteinExistence type="predicted"/>
<dbReference type="Proteomes" id="UP000514720">
    <property type="component" value="Chromosome"/>
</dbReference>
<keyword evidence="1" id="KW-0812">Transmembrane</keyword>
<dbReference type="InterPro" id="IPR025332">
    <property type="entry name" value="DUF4238"/>
</dbReference>
<evidence type="ECO:0000313" key="3">
    <source>
        <dbReference type="Proteomes" id="UP000514720"/>
    </source>
</evidence>
<protein>
    <submittedName>
        <fullName evidence="2">DUF4238 domain-containing protein</fullName>
    </submittedName>
</protein>
<dbReference type="RefSeq" id="WP_258878336.1">
    <property type="nucleotide sequence ID" value="NZ_CP048914.1"/>
</dbReference>
<evidence type="ECO:0000313" key="2">
    <source>
        <dbReference type="EMBL" id="QMS84717.1"/>
    </source>
</evidence>
<keyword evidence="1" id="KW-0472">Membrane</keyword>
<keyword evidence="1" id="KW-1133">Transmembrane helix</keyword>
<keyword evidence="3" id="KW-1185">Reference proteome</keyword>
<reference evidence="2 3" key="1">
    <citation type="submission" date="2020-02" db="EMBL/GenBank/DDBJ databases">
        <authorList>
            <person name="Zheng R.K."/>
            <person name="Sun C.M."/>
        </authorList>
    </citation>
    <scope>NUCLEOTIDE SEQUENCE [LARGE SCALE GENOMIC DNA]</scope>
    <source>
        <strain evidence="3">zrk13</strain>
    </source>
</reference>
<dbReference type="KEGG" id="xcl:G4Z02_02765"/>
<dbReference type="EMBL" id="CP048914">
    <property type="protein sequence ID" value="QMS84717.1"/>
    <property type="molecule type" value="Genomic_DNA"/>
</dbReference>
<gene>
    <name evidence="2" type="ORF">G4Z02_02765</name>
</gene>
<name>A0A7L7KPW1_9MOLU</name>
<dbReference type="AlphaFoldDB" id="A0A7L7KPW1"/>
<dbReference type="Pfam" id="PF14022">
    <property type="entry name" value="DUF4238"/>
    <property type="match status" value="1"/>
</dbReference>
<organism evidence="2 3">
    <name type="scientific">Candidatus Xianfuyuplasma coldseepsis</name>
    <dbReference type="NCBI Taxonomy" id="2782163"/>
    <lineage>
        <taxon>Bacteria</taxon>
        <taxon>Bacillati</taxon>
        <taxon>Mycoplasmatota</taxon>
        <taxon>Mollicutes</taxon>
        <taxon>Candidatus Izemoplasmatales</taxon>
        <taxon>Candidatus Izemoplasmataceae</taxon>
        <taxon>Candidatus Xianfuyuplasma</taxon>
    </lineage>
</organism>
<sequence>MSEHKKQHQIPKTYMKHFSEKGKMSIMLGENDNIEFIENIPYKNQNYENFYYGKDLIWEKKLGEVETDVEPIIDKIIEGDYSLSEKDLQTMRRFISYQIARVPSQVNKFLYNQAHTLFTAVSIEKRHKENIPEISFSNVLDFIIKEKKRETIDSILSIAEKNTDVIKDLDYLIVDFTTSNRLVFSDNPVIQQNDFFVGSGGLGLVGLIIILPLSPSTAFLMYDKRLYDNHLDDNHITSDSESDVAKINLREIVVRESKVFFDLRNNKSKLSYINAKNVHLRKNYLRNLKPVDFGSKDNKVIMMPNRYVSERINFSFLEMREFAKNIQLVDYFMTREEDSRLFERLNHIKEIYGEKFSDNDIESYRNFMIEYYGEE</sequence>
<feature type="transmembrane region" description="Helical" evidence="1">
    <location>
        <begin position="195"/>
        <end position="222"/>
    </location>
</feature>
<accession>A0A7L7KPW1</accession>